<evidence type="ECO:0000256" key="5">
    <source>
        <dbReference type="ARBA" id="ARBA00022475"/>
    </source>
</evidence>
<keyword evidence="21" id="KW-1185">Reference proteome</keyword>
<dbReference type="GO" id="GO:0097320">
    <property type="term" value="P:plasma membrane tubulation"/>
    <property type="evidence" value="ECO:0007669"/>
    <property type="project" value="TreeGrafter"/>
</dbReference>
<dbReference type="Pfam" id="PF00611">
    <property type="entry name" value="FCH"/>
    <property type="match status" value="1"/>
</dbReference>
<evidence type="ECO:0000256" key="1">
    <source>
        <dbReference type="ARBA" id="ARBA00004284"/>
    </source>
</evidence>
<dbReference type="Gene3D" id="2.30.30.40">
    <property type="entry name" value="SH3 Domains"/>
    <property type="match status" value="1"/>
</dbReference>
<dbReference type="InterPro" id="IPR027267">
    <property type="entry name" value="AH/BAR_dom_sf"/>
</dbReference>
<keyword evidence="9" id="KW-0446">Lipid-binding</keyword>
<dbReference type="GO" id="GO:0006897">
    <property type="term" value="P:endocytosis"/>
    <property type="evidence" value="ECO:0007669"/>
    <property type="project" value="UniProtKB-KW"/>
</dbReference>
<evidence type="ECO:0000256" key="10">
    <source>
        <dbReference type="ARBA" id="ARBA00023136"/>
    </source>
</evidence>
<keyword evidence="5" id="KW-1003">Cell membrane</keyword>
<evidence type="ECO:0000313" key="20">
    <source>
        <dbReference type="Ensembl" id="ENSEBUP00000010926.1"/>
    </source>
</evidence>
<dbReference type="GO" id="GO:0007010">
    <property type="term" value="P:cytoskeleton organization"/>
    <property type="evidence" value="ECO:0007669"/>
    <property type="project" value="TreeGrafter"/>
</dbReference>
<dbReference type="Pfam" id="PF00018">
    <property type="entry name" value="SH3_1"/>
    <property type="match status" value="1"/>
</dbReference>
<evidence type="ECO:0000256" key="2">
    <source>
        <dbReference type="ARBA" id="ARBA00004413"/>
    </source>
</evidence>
<evidence type="ECO:0000256" key="6">
    <source>
        <dbReference type="ARBA" id="ARBA00022490"/>
    </source>
</evidence>
<dbReference type="InterPro" id="IPR031160">
    <property type="entry name" value="F_BAR_dom"/>
</dbReference>
<dbReference type="PRINTS" id="PR00452">
    <property type="entry name" value="SH3DOMAIN"/>
</dbReference>
<feature type="domain" description="F-BAR" evidence="19">
    <location>
        <begin position="9"/>
        <end position="280"/>
    </location>
</feature>
<keyword evidence="6" id="KW-0963">Cytoplasm</keyword>
<evidence type="ECO:0000259" key="18">
    <source>
        <dbReference type="PROSITE" id="PS50002"/>
    </source>
</evidence>
<dbReference type="OMA" id="SGQDEEW"/>
<dbReference type="CDD" id="cd07655">
    <property type="entry name" value="F-BAR_PACSIN"/>
    <property type="match status" value="1"/>
</dbReference>
<evidence type="ECO:0000256" key="11">
    <source>
        <dbReference type="ARBA" id="ARBA00023273"/>
    </source>
</evidence>
<protein>
    <submittedName>
        <fullName evidence="20">Protein kinase C and casein kinase substrate in neurons 3</fullName>
    </submittedName>
</protein>
<organism evidence="20 21">
    <name type="scientific">Eptatretus burgeri</name>
    <name type="common">Inshore hagfish</name>
    <dbReference type="NCBI Taxonomy" id="7764"/>
    <lineage>
        <taxon>Eukaryota</taxon>
        <taxon>Metazoa</taxon>
        <taxon>Chordata</taxon>
        <taxon>Craniata</taxon>
        <taxon>Vertebrata</taxon>
        <taxon>Cyclostomata</taxon>
        <taxon>Myxini</taxon>
        <taxon>Myxiniformes</taxon>
        <taxon>Myxinidae</taxon>
        <taxon>Eptatretinae</taxon>
        <taxon>Eptatretus</taxon>
    </lineage>
</organism>
<evidence type="ECO:0000256" key="13">
    <source>
        <dbReference type="ARBA" id="ARBA00055545"/>
    </source>
</evidence>
<dbReference type="FunFam" id="2.30.30.40:FF:000014">
    <property type="entry name" value="Kinase C and casein kinase substrate in neurons protein"/>
    <property type="match status" value="1"/>
</dbReference>
<evidence type="ECO:0000256" key="14">
    <source>
        <dbReference type="ARBA" id="ARBA00064966"/>
    </source>
</evidence>
<dbReference type="PANTHER" id="PTHR23065:SF11">
    <property type="entry name" value="SYNDAPIN, ISOFORM C"/>
    <property type="match status" value="1"/>
</dbReference>
<dbReference type="GO" id="GO:0030100">
    <property type="term" value="P:regulation of endocytosis"/>
    <property type="evidence" value="ECO:0007669"/>
    <property type="project" value="TreeGrafter"/>
</dbReference>
<dbReference type="SMART" id="SM00326">
    <property type="entry name" value="SH3"/>
    <property type="match status" value="1"/>
</dbReference>
<comment type="function">
    <text evidence="13">Plays a role in endocytosis and regulates internalization of plasma membrane proteins. Overexpression impairs internalization of SLC2A1/GLUT1 and TRPV4 and increases the levels of SLC2A1/GLUT1 and TRPV4 at the cell membrane. Inhibits the TRPV4 calcium channel activity.</text>
</comment>
<reference evidence="20" key="2">
    <citation type="submission" date="2025-09" db="UniProtKB">
        <authorList>
            <consortium name="Ensembl"/>
        </authorList>
    </citation>
    <scope>IDENTIFICATION</scope>
</reference>
<feature type="domain" description="SH3" evidence="18">
    <location>
        <begin position="391"/>
        <end position="450"/>
    </location>
</feature>
<evidence type="ECO:0000256" key="15">
    <source>
        <dbReference type="PROSITE-ProRule" id="PRU00192"/>
    </source>
</evidence>
<name>A0A8C4WU53_EPTBU</name>
<dbReference type="Ensembl" id="ENSEBUT00000011484.1">
    <property type="protein sequence ID" value="ENSEBUP00000010926.1"/>
    <property type="gene ID" value="ENSEBUG00000007022.1"/>
</dbReference>
<accession>A0A8C4WU53</accession>
<dbReference type="InterPro" id="IPR036028">
    <property type="entry name" value="SH3-like_dom_sf"/>
</dbReference>
<dbReference type="AlphaFoldDB" id="A0A8C4WU53"/>
<feature type="compositionally biased region" description="Basic and acidic residues" evidence="17">
    <location>
        <begin position="311"/>
        <end position="320"/>
    </location>
</feature>
<dbReference type="InterPro" id="IPR035743">
    <property type="entry name" value="PACSIN1/PACSIN2_SH3"/>
</dbReference>
<evidence type="ECO:0000256" key="12">
    <source>
        <dbReference type="ARBA" id="ARBA00023329"/>
    </source>
</evidence>
<feature type="region of interest" description="Disordered" evidence="17">
    <location>
        <begin position="295"/>
        <end position="395"/>
    </location>
</feature>
<dbReference type="PROSITE" id="PS51741">
    <property type="entry name" value="F_BAR"/>
    <property type="match status" value="1"/>
</dbReference>
<dbReference type="Proteomes" id="UP000694388">
    <property type="component" value="Unplaced"/>
</dbReference>
<feature type="compositionally biased region" description="Pro residues" evidence="17">
    <location>
        <begin position="340"/>
        <end position="353"/>
    </location>
</feature>
<evidence type="ECO:0000256" key="3">
    <source>
        <dbReference type="ARBA" id="ARBA00004632"/>
    </source>
</evidence>
<reference evidence="20" key="1">
    <citation type="submission" date="2025-08" db="UniProtKB">
        <authorList>
            <consortium name="Ensembl"/>
        </authorList>
    </citation>
    <scope>IDENTIFICATION</scope>
</reference>
<dbReference type="CDD" id="cd11998">
    <property type="entry name" value="SH3_PACSIN1-2"/>
    <property type="match status" value="1"/>
</dbReference>
<dbReference type="GO" id="GO:0032587">
    <property type="term" value="C:ruffle membrane"/>
    <property type="evidence" value="ECO:0007669"/>
    <property type="project" value="UniProtKB-SubCell"/>
</dbReference>
<dbReference type="GeneTree" id="ENSGT00950000182973"/>
<keyword evidence="4 15" id="KW-0728">SH3 domain</keyword>
<evidence type="ECO:0000256" key="7">
    <source>
        <dbReference type="ARBA" id="ARBA00022553"/>
    </source>
</evidence>
<evidence type="ECO:0000256" key="17">
    <source>
        <dbReference type="SAM" id="MobiDB-lite"/>
    </source>
</evidence>
<sequence length="450" mass="51673">MSLYEEPLGEVTSESFWEVGNYKHTVRRVDDGHRLCSDMINCLHERGRLEKAYAQQLQEWAKKWKPNIEKGPQYGTIAKAWIALLSEAESRADLHAEVRSLLLRSDEERVRAWQRDSFHRAIMGTFKESRDVEEAFRKAQKPWAKRLKEVETSKKAYHTTCKEERLAENREGTARADSAMAADQLKKFTDKLDKCRQDTLKARERYERALQDLNTLTPKYMEDMEAVFDTCQAVELKRLSFFREVLLSVRHHLDLSVNPSFCNIFLELHNAISMSDTQEDLKLFRNIRGPGMPMNWPTFEEFTPDTSRTISRKEKTRKLTDGVTLTNITISHEAQRPTPESIPAPQPSPPPGPADWSDDEPPNPFGSNGHVEGNPFGEEDGDGEEETLESKSGVRVRALYDYEGQEEDELTFSSGEEFIKLEDEDEQGWCKGRLNSGTVGLYPANYVEDI</sequence>
<keyword evidence="11" id="KW-0966">Cell projection</keyword>
<dbReference type="Gene3D" id="1.20.1270.60">
    <property type="entry name" value="Arfaptin homology (AH) domain/BAR domain"/>
    <property type="match status" value="1"/>
</dbReference>
<proteinExistence type="predicted"/>
<feature type="compositionally biased region" description="Acidic residues" evidence="17">
    <location>
        <begin position="377"/>
        <end position="387"/>
    </location>
</feature>
<dbReference type="GO" id="GO:0030659">
    <property type="term" value="C:cytoplasmic vesicle membrane"/>
    <property type="evidence" value="ECO:0007669"/>
    <property type="project" value="UniProtKB-SubCell"/>
</dbReference>
<evidence type="ECO:0000256" key="8">
    <source>
        <dbReference type="ARBA" id="ARBA00023054"/>
    </source>
</evidence>
<evidence type="ECO:0000256" key="4">
    <source>
        <dbReference type="ARBA" id="ARBA00022443"/>
    </source>
</evidence>
<dbReference type="InterPro" id="IPR001060">
    <property type="entry name" value="FCH_dom"/>
</dbReference>
<keyword evidence="8 16" id="KW-0175">Coiled coil</keyword>
<dbReference type="PROSITE" id="PS50002">
    <property type="entry name" value="SH3"/>
    <property type="match status" value="1"/>
</dbReference>
<keyword evidence="12" id="KW-0968">Cytoplasmic vesicle</keyword>
<comment type="subunit">
    <text evidence="14">Homodimer. May form heterooligomers with other PACSINs. Interacts (via SH3 domain) with DNM1, SYNJ1 and WASL. Interacts with TRPV4.</text>
</comment>
<dbReference type="SMART" id="SM00055">
    <property type="entry name" value="FCH"/>
    <property type="match status" value="1"/>
</dbReference>
<evidence type="ECO:0000256" key="16">
    <source>
        <dbReference type="PROSITE-ProRule" id="PRU01077"/>
    </source>
</evidence>
<dbReference type="FunFam" id="1.20.1270.60:FF:000009">
    <property type="entry name" value="Protein kinase C and casein kinase substrate in neurons 2"/>
    <property type="match status" value="1"/>
</dbReference>
<evidence type="ECO:0000259" key="19">
    <source>
        <dbReference type="PROSITE" id="PS51741"/>
    </source>
</evidence>
<keyword evidence="10" id="KW-0472">Membrane</keyword>
<dbReference type="GO" id="GO:0005768">
    <property type="term" value="C:endosome"/>
    <property type="evidence" value="ECO:0007669"/>
    <property type="project" value="TreeGrafter"/>
</dbReference>
<comment type="subcellular location">
    <subcellularLocation>
        <location evidence="2">Cell membrane</location>
        <topology evidence="2">Peripheral membrane protein</topology>
        <orientation evidence="2">Cytoplasmic side</orientation>
    </subcellularLocation>
    <subcellularLocation>
        <location evidence="3">Cell projection</location>
        <location evidence="3">Ruffle membrane</location>
    </subcellularLocation>
    <subcellularLocation>
        <location evidence="1">Cytoplasmic vesicle membrane</location>
        <topology evidence="1">Peripheral membrane protein</topology>
    </subcellularLocation>
</comment>
<dbReference type="InterPro" id="IPR001452">
    <property type="entry name" value="SH3_domain"/>
</dbReference>
<dbReference type="SUPFAM" id="SSF50044">
    <property type="entry name" value="SH3-domain"/>
    <property type="match status" value="1"/>
</dbReference>
<feature type="compositionally biased region" description="Polar residues" evidence="17">
    <location>
        <begin position="323"/>
        <end position="332"/>
    </location>
</feature>
<dbReference type="SUPFAM" id="SSF103657">
    <property type="entry name" value="BAR/IMD domain-like"/>
    <property type="match status" value="1"/>
</dbReference>
<dbReference type="GO" id="GO:0005543">
    <property type="term" value="F:phospholipid binding"/>
    <property type="evidence" value="ECO:0007669"/>
    <property type="project" value="TreeGrafter"/>
</dbReference>
<dbReference type="PANTHER" id="PTHR23065">
    <property type="entry name" value="PROLINE-SERINE-THREONINE PHOSPHATASE INTERACTING PROTEIN 1"/>
    <property type="match status" value="1"/>
</dbReference>
<evidence type="ECO:0000256" key="9">
    <source>
        <dbReference type="ARBA" id="ARBA00023121"/>
    </source>
</evidence>
<keyword evidence="7" id="KW-0597">Phosphoprotein</keyword>
<evidence type="ECO:0000313" key="21">
    <source>
        <dbReference type="Proteomes" id="UP000694388"/>
    </source>
</evidence>